<evidence type="ECO:0000256" key="2">
    <source>
        <dbReference type="ARBA" id="ARBA00022670"/>
    </source>
</evidence>
<keyword evidence="4 5" id="KW-0720">Serine protease</keyword>
<reference evidence="8 9" key="2">
    <citation type="journal article" date="2017" name="Int. J. Syst. Evol. Microbiol.">
        <title>Adaptation of Surface-Associated Bacteria to the Open Ocean: A Genomically Distinct Subpopulation of Phaeobacter gallaeciensis Colonizes Pacific Mesozooplankton.</title>
        <authorList>
            <person name="Freese H.M."/>
            <person name="Methner A."/>
            <person name="Overmann J."/>
        </authorList>
    </citation>
    <scope>NUCLEOTIDE SEQUENCE [LARGE SCALE GENOMIC DNA]</scope>
    <source>
        <strain evidence="8 9">P66</strain>
    </source>
</reference>
<dbReference type="RefSeq" id="WP_123619079.1">
    <property type="nucleotide sequence ID" value="NZ_CP010599.1"/>
</dbReference>
<dbReference type="GO" id="GO:0016787">
    <property type="term" value="F:hydrolase activity"/>
    <property type="evidence" value="ECO:0007669"/>
    <property type="project" value="UniProtKB-KW"/>
</dbReference>
<evidence type="ECO:0000256" key="6">
    <source>
        <dbReference type="SAM" id="SignalP"/>
    </source>
</evidence>
<keyword evidence="2 5" id="KW-0645">Protease</keyword>
<comment type="similarity">
    <text evidence="1 5">Belongs to the peptidase S8 family.</text>
</comment>
<evidence type="ECO:0000313" key="8">
    <source>
        <dbReference type="EMBL" id="AUQ93540.1"/>
    </source>
</evidence>
<feature type="signal peptide" evidence="6">
    <location>
        <begin position="1"/>
        <end position="25"/>
    </location>
</feature>
<keyword evidence="9" id="KW-1185">Reference proteome</keyword>
<dbReference type="Gene3D" id="3.40.50.200">
    <property type="entry name" value="Peptidase S8/S53 domain"/>
    <property type="match status" value="1"/>
</dbReference>
<feature type="active site" description="Charge relay system" evidence="5">
    <location>
        <position position="404"/>
    </location>
</feature>
<evidence type="ECO:0000256" key="4">
    <source>
        <dbReference type="ARBA" id="ARBA00022825"/>
    </source>
</evidence>
<evidence type="ECO:0000256" key="5">
    <source>
        <dbReference type="PROSITE-ProRule" id="PRU01240"/>
    </source>
</evidence>
<evidence type="ECO:0000256" key="3">
    <source>
        <dbReference type="ARBA" id="ARBA00022801"/>
    </source>
</evidence>
<name>A0ABN5GJC8_9RHOB</name>
<dbReference type="PANTHER" id="PTHR43806">
    <property type="entry name" value="PEPTIDASE S8"/>
    <property type="match status" value="1"/>
</dbReference>
<feature type="chain" id="PRO_5045902987" evidence="6">
    <location>
        <begin position="26"/>
        <end position="768"/>
    </location>
</feature>
<dbReference type="InterPro" id="IPR036852">
    <property type="entry name" value="Peptidase_S8/S53_dom_sf"/>
</dbReference>
<feature type="active site" description="Charge relay system" evidence="5">
    <location>
        <position position="579"/>
    </location>
</feature>
<dbReference type="InterPro" id="IPR000209">
    <property type="entry name" value="Peptidase_S8/S53_dom"/>
</dbReference>
<dbReference type="PROSITE" id="PS51892">
    <property type="entry name" value="SUBTILASE"/>
    <property type="match status" value="1"/>
</dbReference>
<protein>
    <submittedName>
        <fullName evidence="8">Thermophilic serine proteinase</fullName>
        <ecNumber evidence="8">3.4.21.-</ecNumber>
    </submittedName>
</protein>
<dbReference type="SUPFAM" id="SSF52743">
    <property type="entry name" value="Subtilisin-like"/>
    <property type="match status" value="1"/>
</dbReference>
<feature type="domain" description="Peptidase S8/S53" evidence="7">
    <location>
        <begin position="395"/>
        <end position="619"/>
    </location>
</feature>
<proteinExistence type="inferred from homology"/>
<sequence>MKLAASSAWLYQGVLALWLAQPSAAQEFVEITVTGPLSPEARAAIADLIEPRRDHRALVEAFQMAVPAEAVLEPEELDDEGTPTWSRASGSVFESGSGGGGTNGDVYIDVPAMRVTDRDRIERLPDGLGAIPPNPFGQDFIFVERNSKISRAFGLPQTPTDAPEATVAVPIQTDGFFDLTPFGVIGANVSQRNVGFETAVVGELAGIEDDLEDVGTSVRVLQVPENLSTADRVRILTTLSAVEETTVNATNVSSSVRQEIPENAVIQTAVGGSCKPELNNWPFDSSVVAAVIRHNTDVLAAAGVGQFRRARILVIDSGLPGGLAQHEDFGRFLTAGPDQALRRDYVWQKKNGGPTCIGRAARGQSRFGFFPMIQDAPTCVAREPLGALSPPPARQASPAYIPDHGGLVAVVAAGGPDLISEIPELHRMIGIRFARIMQTNGDRVVALPADISRAVKFAADDGFAVINASLRATERGVETFTPAFAAFRDKGLVIAAAGNSGGELLAGSQTFPAAIANAQGDNDGLIVVGGLHRPTPGIDVTEPWPQSSFSSRLVDIAAPSADILSLDGEANPACFSGTSVAAPQVSFAAAVLYSLGYATPAEIRRRILATARIDPSVATNVRDGRVLDLAVALDIYTDLIWLRGATRPERVRILPTRDDSDNPVIRLCGSGFSTLAAPDGWIDPARLHLWSRIGEDKARIWHDDSGGVTRTANECEIPAARIRVEFANSDQSEKIDLADIDRIVPTRLRESLVAAKACCNPAPDHSGP</sequence>
<feature type="active site" description="Charge relay system" evidence="5">
    <location>
        <position position="316"/>
    </location>
</feature>
<organism evidence="8 9">
    <name type="scientific">Phaeobacter inhibens</name>
    <dbReference type="NCBI Taxonomy" id="221822"/>
    <lineage>
        <taxon>Bacteria</taxon>
        <taxon>Pseudomonadati</taxon>
        <taxon>Pseudomonadota</taxon>
        <taxon>Alphaproteobacteria</taxon>
        <taxon>Rhodobacterales</taxon>
        <taxon>Roseobacteraceae</taxon>
        <taxon>Phaeobacter</taxon>
    </lineage>
</organism>
<evidence type="ECO:0000259" key="7">
    <source>
        <dbReference type="Pfam" id="PF00082"/>
    </source>
</evidence>
<reference evidence="8 9" key="1">
    <citation type="journal article" date="2017" name="Genome Biol. Evol.">
        <title>Trajectories and Drivers of Genome Evolution in Surface-Associated Marine Phaeobacter.</title>
        <authorList>
            <person name="Freese H.M."/>
            <person name="Sikorski J."/>
            <person name="Bunk B."/>
            <person name="Scheuner C."/>
            <person name="Meier-Kolthoff J.P."/>
            <person name="Sproer C."/>
            <person name="Gram L."/>
            <person name="Overmann J."/>
        </authorList>
    </citation>
    <scope>NUCLEOTIDE SEQUENCE [LARGE SCALE GENOMIC DNA]</scope>
    <source>
        <strain evidence="8 9">P66</strain>
    </source>
</reference>
<gene>
    <name evidence="8" type="ORF">PhaeoP66_00727</name>
</gene>
<evidence type="ECO:0000256" key="1">
    <source>
        <dbReference type="ARBA" id="ARBA00011073"/>
    </source>
</evidence>
<dbReference type="EC" id="3.4.21.-" evidence="8"/>
<evidence type="ECO:0000313" key="9">
    <source>
        <dbReference type="Proteomes" id="UP000236536"/>
    </source>
</evidence>
<keyword evidence="3 5" id="KW-0378">Hydrolase</keyword>
<keyword evidence="6" id="KW-0732">Signal</keyword>
<dbReference type="PANTHER" id="PTHR43806:SF11">
    <property type="entry name" value="CEREVISIN-RELATED"/>
    <property type="match status" value="1"/>
</dbReference>
<accession>A0ABN5GJC8</accession>
<dbReference type="Pfam" id="PF00082">
    <property type="entry name" value="Peptidase_S8"/>
    <property type="match status" value="1"/>
</dbReference>
<dbReference type="Proteomes" id="UP000236536">
    <property type="component" value="Chromosome"/>
</dbReference>
<dbReference type="EMBL" id="CP010705">
    <property type="protein sequence ID" value="AUQ93540.1"/>
    <property type="molecule type" value="Genomic_DNA"/>
</dbReference>
<dbReference type="InterPro" id="IPR050131">
    <property type="entry name" value="Peptidase_S8_subtilisin-like"/>
</dbReference>